<keyword evidence="5" id="KW-1185">Reference proteome</keyword>
<reference evidence="4 5" key="1">
    <citation type="submission" date="2019-01" db="EMBL/GenBank/DDBJ databases">
        <title>Draft genome sequence of Psathyrella aberdarensis IHI B618.</title>
        <authorList>
            <person name="Buettner E."/>
            <person name="Kellner H."/>
        </authorList>
    </citation>
    <scope>NUCLEOTIDE SEQUENCE [LARGE SCALE GENOMIC DNA]</scope>
    <source>
        <strain evidence="4 5">IHI B618</strain>
    </source>
</reference>
<dbReference type="OrthoDB" id="64915at2759"/>
<dbReference type="InterPro" id="IPR055080">
    <property type="entry name" value="Gal80p-like_C"/>
</dbReference>
<accession>A0A4Q2DMF1</accession>
<dbReference type="GO" id="GO:0016491">
    <property type="term" value="F:oxidoreductase activity"/>
    <property type="evidence" value="ECO:0007669"/>
    <property type="project" value="UniProtKB-KW"/>
</dbReference>
<dbReference type="GO" id="GO:0000166">
    <property type="term" value="F:nucleotide binding"/>
    <property type="evidence" value="ECO:0007669"/>
    <property type="project" value="InterPro"/>
</dbReference>
<keyword evidence="1" id="KW-0560">Oxidoreductase</keyword>
<dbReference type="Proteomes" id="UP000290288">
    <property type="component" value="Unassembled WGS sequence"/>
</dbReference>
<dbReference type="SUPFAM" id="SSF55347">
    <property type="entry name" value="Glyceraldehyde-3-phosphate dehydrogenase-like, C-terminal domain"/>
    <property type="match status" value="1"/>
</dbReference>
<feature type="domain" description="Gfo/Idh/MocA-like oxidoreductase N-terminal" evidence="2">
    <location>
        <begin position="9"/>
        <end position="142"/>
    </location>
</feature>
<dbReference type="Gene3D" id="3.30.360.10">
    <property type="entry name" value="Dihydrodipicolinate Reductase, domain 2"/>
    <property type="match status" value="1"/>
</dbReference>
<evidence type="ECO:0000313" key="5">
    <source>
        <dbReference type="Proteomes" id="UP000290288"/>
    </source>
</evidence>
<feature type="domain" description="Gal80p-like C-terminal" evidence="3">
    <location>
        <begin position="170"/>
        <end position="320"/>
    </location>
</feature>
<dbReference type="STRING" id="2316362.A0A4Q2DMF1"/>
<evidence type="ECO:0000259" key="2">
    <source>
        <dbReference type="Pfam" id="PF01408"/>
    </source>
</evidence>
<sequence>MSESALAPIKVGFIGLSRHGWASYALGPSLTHSPALRETFKLKAVSTTSPVSAQETATKWAEVVGHAIEPYHTGDETRTIARDPKLDMVLVAVNTMRQKSALLPVIEAGKDFFVEWPAGCGIAETLEITVAAKKHGVRTMVGLQGRESFVIRKVGVESLARNCFTHDDIQVKDLIKGGAIGKVLSTSIVATFPLEAGFWAPETNQDRKYILDRENDLTLLTVPMAHQLETLTHILGPFTSVSATGATHYPISTIVSAPGVPVPGEAPRPSIFPDHISIAGTLASGILANVVWRSGMKTVPGRRTLLWEIDGEEGSIRMESFNAMGAFMATFEDPDLYLNGEKVEVEGVEQGAIGRLGNAWMEFAKGPEGNHATIDDAVKLKVLLNTIAKAMETGERLQVDTQGLLPYK</sequence>
<dbReference type="InterPro" id="IPR036291">
    <property type="entry name" value="NAD(P)-bd_dom_sf"/>
</dbReference>
<dbReference type="InterPro" id="IPR000683">
    <property type="entry name" value="Gfo/Idh/MocA-like_OxRdtase_N"/>
</dbReference>
<evidence type="ECO:0000313" key="4">
    <source>
        <dbReference type="EMBL" id="RXW21133.1"/>
    </source>
</evidence>
<name>A0A4Q2DMF1_9AGAR</name>
<evidence type="ECO:0000256" key="1">
    <source>
        <dbReference type="ARBA" id="ARBA00023002"/>
    </source>
</evidence>
<dbReference type="Pfam" id="PF01408">
    <property type="entry name" value="GFO_IDH_MocA"/>
    <property type="match status" value="1"/>
</dbReference>
<dbReference type="PANTHER" id="PTHR43818">
    <property type="entry name" value="BCDNA.GH03377"/>
    <property type="match status" value="1"/>
</dbReference>
<comment type="caution">
    <text evidence="4">The sequence shown here is derived from an EMBL/GenBank/DDBJ whole genome shotgun (WGS) entry which is preliminary data.</text>
</comment>
<evidence type="ECO:0000259" key="3">
    <source>
        <dbReference type="Pfam" id="PF22685"/>
    </source>
</evidence>
<dbReference type="Pfam" id="PF22685">
    <property type="entry name" value="Gal80p_C-like"/>
    <property type="match status" value="1"/>
</dbReference>
<proteinExistence type="predicted"/>
<dbReference type="SUPFAM" id="SSF51735">
    <property type="entry name" value="NAD(P)-binding Rossmann-fold domains"/>
    <property type="match status" value="1"/>
</dbReference>
<dbReference type="AlphaFoldDB" id="A0A4Q2DMF1"/>
<protein>
    <submittedName>
        <fullName evidence="4">Uncharacterized protein</fullName>
    </submittedName>
</protein>
<organism evidence="4 5">
    <name type="scientific">Candolleomyces aberdarensis</name>
    <dbReference type="NCBI Taxonomy" id="2316362"/>
    <lineage>
        <taxon>Eukaryota</taxon>
        <taxon>Fungi</taxon>
        <taxon>Dikarya</taxon>
        <taxon>Basidiomycota</taxon>
        <taxon>Agaricomycotina</taxon>
        <taxon>Agaricomycetes</taxon>
        <taxon>Agaricomycetidae</taxon>
        <taxon>Agaricales</taxon>
        <taxon>Agaricineae</taxon>
        <taxon>Psathyrellaceae</taxon>
        <taxon>Candolleomyces</taxon>
    </lineage>
</organism>
<gene>
    <name evidence="4" type="ORF">EST38_g4724</name>
</gene>
<dbReference type="InterPro" id="IPR050463">
    <property type="entry name" value="Gfo/Idh/MocA_oxidrdct_glycsds"/>
</dbReference>
<dbReference type="PANTHER" id="PTHR43818:SF11">
    <property type="entry name" value="BCDNA.GH03377"/>
    <property type="match status" value="1"/>
</dbReference>
<dbReference type="Gene3D" id="3.40.50.720">
    <property type="entry name" value="NAD(P)-binding Rossmann-like Domain"/>
    <property type="match status" value="1"/>
</dbReference>
<dbReference type="EMBL" id="SDEE01000120">
    <property type="protein sequence ID" value="RXW21133.1"/>
    <property type="molecule type" value="Genomic_DNA"/>
</dbReference>